<evidence type="ECO:0000256" key="2">
    <source>
        <dbReference type="PIRSR" id="PIRSR003170-1"/>
    </source>
</evidence>
<feature type="domain" description="Thiaminase-2/PQQC" evidence="4">
    <location>
        <begin position="30"/>
        <end position="228"/>
    </location>
</feature>
<comment type="function">
    <text evidence="1">Catalyzes an amino-pyrimidine hydrolysis reaction at the C5' of the pyrimidine moiety of thiamine compounds, a reaction that is part of a thiamine salvage pathway. Thus, catalyzes the conversion of 4-amino-5-aminomethyl-2-methylpyrimidine to 4-amino-5-hydroxymethyl-2-methylpyrimidine (HMP).</text>
</comment>
<evidence type="ECO:0000256" key="3">
    <source>
        <dbReference type="PIRSR" id="PIRSR003170-2"/>
    </source>
</evidence>
<feature type="binding site" evidence="3">
    <location>
        <position position="60"/>
    </location>
    <ligand>
        <name>substrate</name>
    </ligand>
</feature>
<evidence type="ECO:0000256" key="1">
    <source>
        <dbReference type="PIRNR" id="PIRNR003170"/>
    </source>
</evidence>
<dbReference type="GO" id="GO:0009228">
    <property type="term" value="P:thiamine biosynthetic process"/>
    <property type="evidence" value="ECO:0007669"/>
    <property type="project" value="UniProtKB-KW"/>
</dbReference>
<dbReference type="GO" id="GO:0050334">
    <property type="term" value="F:thiaminase activity"/>
    <property type="evidence" value="ECO:0007669"/>
    <property type="project" value="UniProtKB-UniRule"/>
</dbReference>
<accession>A0A1U7JGU5</accession>
<dbReference type="STRING" id="197461.A3843_09935"/>
<proteinExistence type="inferred from homology"/>
<dbReference type="EC" id="3.5.99.2" evidence="1"/>
<protein>
    <recommendedName>
        <fullName evidence="1">Aminopyrimidine aminohydrolase</fullName>
        <ecNumber evidence="1">3.5.99.2</ecNumber>
    </recommendedName>
</protein>
<dbReference type="Gene3D" id="1.20.910.10">
    <property type="entry name" value="Heme oxygenase-like"/>
    <property type="match status" value="1"/>
</dbReference>
<dbReference type="SUPFAM" id="SSF48613">
    <property type="entry name" value="Heme oxygenase-like"/>
    <property type="match status" value="1"/>
</dbReference>
<dbReference type="RefSeq" id="WP_028481288.1">
    <property type="nucleotide sequence ID" value="NZ_LVVZ01000015.1"/>
</dbReference>
<feature type="binding site" evidence="3">
    <location>
        <position position="98"/>
    </location>
    <ligand>
        <name>substrate</name>
    </ligand>
</feature>
<dbReference type="InterPro" id="IPR016084">
    <property type="entry name" value="Haem_Oase-like_multi-hlx"/>
</dbReference>
<comment type="caution">
    <text evidence="5">The sequence shown here is derived from an EMBL/GenBank/DDBJ whole genome shotgun (WGS) entry which is preliminary data.</text>
</comment>
<comment type="pathway">
    <text evidence="1">Cofactor biosynthesis; thiamine diphosphate biosynthesis.</text>
</comment>
<sequence length="235" mass="26344">MLSETTFADYQAQSANASFSDWLVLSAGASWLNAINHPFTQAVGDDTISDADYARYLLEDYSFIKDLASSLGYLVAKAPTMEAKGVLAAFLAQLTSSENDYFIRSFAALGIDEQTYQGAGQGEVTRATAATLLSAAGKAKYEDGLACLLCAEWVYREWCTREARKPRPERFYLAEWIELHDNPAFLRFVDWLRAEVDRVGAILPEWRQREVRERFVRMCELEAAFFSAVSPEAQA</sequence>
<dbReference type="AlphaFoldDB" id="A0A1U7JGU5"/>
<dbReference type="CDD" id="cd19358">
    <property type="entry name" value="TenA_E_Spr0628-like"/>
    <property type="match status" value="1"/>
</dbReference>
<dbReference type="GO" id="GO:0005829">
    <property type="term" value="C:cytosol"/>
    <property type="evidence" value="ECO:0007669"/>
    <property type="project" value="TreeGrafter"/>
</dbReference>
<name>A0A1U7JGU5_9HYPH</name>
<dbReference type="InterPro" id="IPR026285">
    <property type="entry name" value="TenA_E"/>
</dbReference>
<dbReference type="PANTHER" id="PTHR43198">
    <property type="entry name" value="BIFUNCTIONAL TH2 PROTEIN"/>
    <property type="match status" value="1"/>
</dbReference>
<dbReference type="EMBL" id="LVVZ01000015">
    <property type="protein sequence ID" value="OKL43912.1"/>
    <property type="molecule type" value="Genomic_DNA"/>
</dbReference>
<organism evidence="5 6">
    <name type="scientific">Pseudovibrio exalbescens</name>
    <dbReference type="NCBI Taxonomy" id="197461"/>
    <lineage>
        <taxon>Bacteria</taxon>
        <taxon>Pseudomonadati</taxon>
        <taxon>Pseudomonadota</taxon>
        <taxon>Alphaproteobacteria</taxon>
        <taxon>Hyphomicrobiales</taxon>
        <taxon>Stappiaceae</taxon>
        <taxon>Pseudovibrio</taxon>
    </lineage>
</organism>
<dbReference type="InterPro" id="IPR050967">
    <property type="entry name" value="Thiamine_Salvage_TenA"/>
</dbReference>
<evidence type="ECO:0000313" key="6">
    <source>
        <dbReference type="Proteomes" id="UP000185783"/>
    </source>
</evidence>
<keyword evidence="1" id="KW-0378">Hydrolase</keyword>
<dbReference type="Pfam" id="PF03070">
    <property type="entry name" value="TENA_THI-4"/>
    <property type="match status" value="1"/>
</dbReference>
<comment type="catalytic activity">
    <reaction evidence="1">
        <text>4-amino-5-aminomethyl-2-methylpyrimidine + H2O = 4-amino-5-hydroxymethyl-2-methylpyrimidine + NH4(+)</text>
        <dbReference type="Rhea" id="RHEA:31799"/>
        <dbReference type="ChEBI" id="CHEBI:15377"/>
        <dbReference type="ChEBI" id="CHEBI:16892"/>
        <dbReference type="ChEBI" id="CHEBI:28938"/>
        <dbReference type="ChEBI" id="CHEBI:63416"/>
        <dbReference type="EC" id="3.5.99.2"/>
    </reaction>
</comment>
<gene>
    <name evidence="5" type="ORF">A3843_09935</name>
</gene>
<dbReference type="GO" id="GO:0009229">
    <property type="term" value="P:thiamine diphosphate biosynthetic process"/>
    <property type="evidence" value="ECO:0007669"/>
    <property type="project" value="UniProtKB-UniPathway"/>
</dbReference>
<evidence type="ECO:0000259" key="4">
    <source>
        <dbReference type="Pfam" id="PF03070"/>
    </source>
</evidence>
<comment type="catalytic activity">
    <reaction evidence="1">
        <text>thiamine + H2O = 5-(2-hydroxyethyl)-4-methylthiazole + 4-amino-5-hydroxymethyl-2-methylpyrimidine + H(+)</text>
        <dbReference type="Rhea" id="RHEA:17509"/>
        <dbReference type="ChEBI" id="CHEBI:15377"/>
        <dbReference type="ChEBI" id="CHEBI:15378"/>
        <dbReference type="ChEBI" id="CHEBI:16892"/>
        <dbReference type="ChEBI" id="CHEBI:17957"/>
        <dbReference type="ChEBI" id="CHEBI:18385"/>
        <dbReference type="EC" id="3.5.99.2"/>
    </reaction>
</comment>
<reference evidence="5 6" key="1">
    <citation type="submission" date="2016-03" db="EMBL/GenBank/DDBJ databases">
        <title>Genome sequence of Nesiotobacter sp. nov., a moderately halophilic alphaproteobacterium isolated from the Yellow Sea, China.</title>
        <authorList>
            <person name="Zhang G."/>
            <person name="Zhang R."/>
        </authorList>
    </citation>
    <scope>NUCLEOTIDE SEQUENCE [LARGE SCALE GENOMIC DNA]</scope>
    <source>
        <strain evidence="5 6">WB1-6</strain>
    </source>
</reference>
<dbReference type="Proteomes" id="UP000185783">
    <property type="component" value="Unassembled WGS sequence"/>
</dbReference>
<dbReference type="PIRSF" id="PIRSF003170">
    <property type="entry name" value="Pet18p"/>
    <property type="match status" value="1"/>
</dbReference>
<comment type="similarity">
    <text evidence="1">Belongs to the TenA family.</text>
</comment>
<dbReference type="UniPathway" id="UPA00060"/>
<evidence type="ECO:0000313" key="5">
    <source>
        <dbReference type="EMBL" id="OKL43912.1"/>
    </source>
</evidence>
<feature type="binding site" evidence="3">
    <location>
        <position position="152"/>
    </location>
    <ligand>
        <name>substrate</name>
    </ligand>
</feature>
<feature type="active site" description="Proton donor" evidence="2">
    <location>
        <position position="222"/>
    </location>
</feature>
<dbReference type="PANTHER" id="PTHR43198:SF2">
    <property type="entry name" value="SI:CH1073-67J19.1-RELATED"/>
    <property type="match status" value="1"/>
</dbReference>
<dbReference type="InterPro" id="IPR004305">
    <property type="entry name" value="Thiaminase-2/PQQC"/>
</dbReference>
<keyword evidence="6" id="KW-1185">Reference proteome</keyword>
<keyword evidence="1" id="KW-0784">Thiamine biosynthesis</keyword>